<dbReference type="Proteomes" id="UP000613255">
    <property type="component" value="Unassembled WGS sequence"/>
</dbReference>
<evidence type="ECO:0000313" key="2">
    <source>
        <dbReference type="Proteomes" id="UP000613255"/>
    </source>
</evidence>
<dbReference type="AlphaFoldDB" id="A0A934HUX9"/>
<keyword evidence="2" id="KW-1185">Reference proteome</keyword>
<comment type="caution">
    <text evidence="1">The sequence shown here is derived from an EMBL/GenBank/DDBJ whole genome shotgun (WGS) entry which is preliminary data.</text>
</comment>
<protein>
    <submittedName>
        <fullName evidence="1">Uncharacterized protein</fullName>
    </submittedName>
</protein>
<dbReference type="Gene3D" id="1.10.3230.30">
    <property type="entry name" value="Phage gp6-like head-tail connector protein"/>
    <property type="match status" value="1"/>
</dbReference>
<evidence type="ECO:0000313" key="1">
    <source>
        <dbReference type="EMBL" id="MBI6630713.1"/>
    </source>
</evidence>
<organism evidence="1 2">
    <name type="scientific">Pontibaca salina</name>
    <dbReference type="NCBI Taxonomy" id="2795731"/>
    <lineage>
        <taxon>Bacteria</taxon>
        <taxon>Pseudomonadati</taxon>
        <taxon>Pseudomonadota</taxon>
        <taxon>Alphaproteobacteria</taxon>
        <taxon>Rhodobacterales</taxon>
        <taxon>Roseobacteraceae</taxon>
        <taxon>Pontibaca</taxon>
    </lineage>
</organism>
<dbReference type="EMBL" id="JAEIJD010000012">
    <property type="protein sequence ID" value="MBI6630713.1"/>
    <property type="molecule type" value="Genomic_DNA"/>
</dbReference>
<dbReference type="NCBIfam" id="TIGR02215">
    <property type="entry name" value="phage_chp_gp8"/>
    <property type="match status" value="1"/>
</dbReference>
<reference evidence="1" key="1">
    <citation type="submission" date="2020-12" db="EMBL/GenBank/DDBJ databases">
        <title>Pontibaca salina gen. nov., sp. nov., isolated from marine sediment.</title>
        <authorList>
            <person name="Bo J."/>
            <person name="Wang S."/>
            <person name="Song X."/>
            <person name="Du Z."/>
        </authorList>
    </citation>
    <scope>NUCLEOTIDE SEQUENCE</scope>
    <source>
        <strain evidence="1">S1109L</strain>
    </source>
</reference>
<dbReference type="RefSeq" id="WP_198686734.1">
    <property type="nucleotide sequence ID" value="NZ_JAEIJD010000012.1"/>
</dbReference>
<proteinExistence type="predicted"/>
<name>A0A934HUX9_9RHOB</name>
<dbReference type="InterPro" id="IPR011738">
    <property type="entry name" value="Phage_CHP"/>
</dbReference>
<accession>A0A934HUX9</accession>
<sequence>MTMFASRTNLSSGLAVDLSHAKGHIREYESDAEIERMVRAATEDVEQAAQIAVLNQTINVTVLDTSIATPGLRLPIGPVSRGNIPSVTIDGRSHPFFQLIVGSRPYLHWLDLHYPDNPREISIEYTAGFGATADDVPQDVAQAIMDQAALHYDGRSPMDAKSLTSSPHMARVAAKYRGVQL</sequence>
<gene>
    <name evidence="1" type="ORF">JAO82_12570</name>
</gene>